<dbReference type="STRING" id="6265.A0A0B2UX30"/>
<evidence type="ECO:0000313" key="8">
    <source>
        <dbReference type="EMBL" id="KHN73445.1"/>
    </source>
</evidence>
<dbReference type="GO" id="GO:0046872">
    <property type="term" value="F:metal ion binding"/>
    <property type="evidence" value="ECO:0007669"/>
    <property type="project" value="UniProtKB-KW"/>
</dbReference>
<dbReference type="PRINTS" id="PR00457">
    <property type="entry name" value="ANPEROXIDASE"/>
</dbReference>
<keyword evidence="6" id="KW-1015">Disulfide bond</keyword>
<dbReference type="SUPFAM" id="SSF48113">
    <property type="entry name" value="Heme-dependent peroxidases"/>
    <property type="match status" value="1"/>
</dbReference>
<keyword evidence="3 8" id="KW-0560">Oxidoreductase</keyword>
<dbReference type="GO" id="GO:0005615">
    <property type="term" value="C:extracellular space"/>
    <property type="evidence" value="ECO:0007669"/>
    <property type="project" value="TreeGrafter"/>
</dbReference>
<keyword evidence="5" id="KW-0732">Signal</keyword>
<comment type="catalytic activity">
    <reaction evidence="1">
        <text>2 a phenolic donor + H2O2 = 2 a phenolic radical donor + 2 H2O</text>
        <dbReference type="Rhea" id="RHEA:56136"/>
        <dbReference type="ChEBI" id="CHEBI:15377"/>
        <dbReference type="ChEBI" id="CHEBI:16240"/>
        <dbReference type="ChEBI" id="CHEBI:139520"/>
        <dbReference type="ChEBI" id="CHEBI:139521"/>
        <dbReference type="EC" id="1.11.1.7"/>
    </reaction>
</comment>
<protein>
    <recommendedName>
        <fullName evidence="2">peroxidase</fullName>
        <ecNumber evidence="2">1.11.1.7</ecNumber>
    </recommendedName>
</protein>
<dbReference type="InterPro" id="IPR010255">
    <property type="entry name" value="Haem_peroxidase_sf"/>
</dbReference>
<dbReference type="GO" id="GO:0140825">
    <property type="term" value="F:lactoperoxidase activity"/>
    <property type="evidence" value="ECO:0007669"/>
    <property type="project" value="UniProtKB-EC"/>
</dbReference>
<dbReference type="GO" id="GO:0020037">
    <property type="term" value="F:heme binding"/>
    <property type="evidence" value="ECO:0007669"/>
    <property type="project" value="InterPro"/>
</dbReference>
<dbReference type="CDD" id="cd09823">
    <property type="entry name" value="peroxinectin_like"/>
    <property type="match status" value="1"/>
</dbReference>
<dbReference type="EMBL" id="JPKZ01003109">
    <property type="protein sequence ID" value="KHN73445.1"/>
    <property type="molecule type" value="Genomic_DNA"/>
</dbReference>
<dbReference type="FunFam" id="1.10.640.10:FF:000007">
    <property type="entry name" value="Peroxidase mlt-7"/>
    <property type="match status" value="1"/>
</dbReference>
<dbReference type="Proteomes" id="UP000031036">
    <property type="component" value="Unassembled WGS sequence"/>
</dbReference>
<keyword evidence="7" id="KW-0349">Heme</keyword>
<dbReference type="PROSITE" id="PS50292">
    <property type="entry name" value="PEROXIDASE_3"/>
    <property type="match status" value="1"/>
</dbReference>
<name>A0A0B2UX30_TOXCA</name>
<dbReference type="InterPro" id="IPR019791">
    <property type="entry name" value="Haem_peroxidase_animal"/>
</dbReference>
<feature type="binding site" description="axial binding residue" evidence="7">
    <location>
        <position position="342"/>
    </location>
    <ligand>
        <name>heme b</name>
        <dbReference type="ChEBI" id="CHEBI:60344"/>
    </ligand>
    <ligandPart>
        <name>Fe</name>
        <dbReference type="ChEBI" id="CHEBI:18248"/>
    </ligandPart>
</feature>
<proteinExistence type="predicted"/>
<keyword evidence="4 7" id="KW-0479">Metal-binding</keyword>
<dbReference type="GO" id="GO:0006979">
    <property type="term" value="P:response to oxidative stress"/>
    <property type="evidence" value="ECO:0007669"/>
    <property type="project" value="InterPro"/>
</dbReference>
<evidence type="ECO:0000256" key="7">
    <source>
        <dbReference type="PIRSR" id="PIRSR619791-2"/>
    </source>
</evidence>
<gene>
    <name evidence="8" type="primary">mlt-7</name>
    <name evidence="8" type="ORF">Tcan_03105</name>
</gene>
<keyword evidence="9" id="KW-1185">Reference proteome</keyword>
<organism evidence="8 9">
    <name type="scientific">Toxocara canis</name>
    <name type="common">Canine roundworm</name>
    <dbReference type="NCBI Taxonomy" id="6265"/>
    <lineage>
        <taxon>Eukaryota</taxon>
        <taxon>Metazoa</taxon>
        <taxon>Ecdysozoa</taxon>
        <taxon>Nematoda</taxon>
        <taxon>Chromadorea</taxon>
        <taxon>Rhabditida</taxon>
        <taxon>Spirurina</taxon>
        <taxon>Ascaridomorpha</taxon>
        <taxon>Ascaridoidea</taxon>
        <taxon>Toxocaridae</taxon>
        <taxon>Toxocara</taxon>
    </lineage>
</organism>
<evidence type="ECO:0000256" key="4">
    <source>
        <dbReference type="ARBA" id="ARBA00022723"/>
    </source>
</evidence>
<dbReference type="AlphaFoldDB" id="A0A0B2UX30"/>
<evidence type="ECO:0000313" key="9">
    <source>
        <dbReference type="Proteomes" id="UP000031036"/>
    </source>
</evidence>
<dbReference type="OMA" id="NRYRFID"/>
<evidence type="ECO:0000256" key="5">
    <source>
        <dbReference type="ARBA" id="ARBA00022729"/>
    </source>
</evidence>
<accession>A0A0B2UX30</accession>
<dbReference type="InterPro" id="IPR037120">
    <property type="entry name" value="Haem_peroxidase_sf_animal"/>
</dbReference>
<sequence>MLPNCAKSCRVCRPSRVMAVPRRVTVSNIMQGGCARTNLPNPCAEDICYHKHFRTFDGSCNNLENSLKGAAFTPYVRLLPPAYDDGMNAVADSIRRERPNPRLVSRALLSSTRALASRASSMLMQFGQFLSHDMSKNKLNGRCTCDGGPDCISIFLTPTDSRIRNAPCIPLKRAAAVCGTAIGGIPREQMNANTAFIDASQVYGSDAISQRKFRSGVRSGLSMIPIGGRMFPPMDGRNTFNTGDDRSNLFVGLAALHTVFVRLHNKIDADIRRLNGRWSENRLFQETRKIVGAIMQVITYKEFLPALLGQLHDTLIPKYTRYNPAVNPGISNEFAGAAYRLHGLIQEIYELRNRNFEVVGKTRFVESTFQVERIINAGIDGLIRGLVSQPARLPQRITTQVTELLGGGTLDMASINIMRGRDHGFPTYNHYRKMCNLSPITSFDDWPEVSEVEVRQRVKELYKNPELIDLYVGGVIEDPVEDSILGPTFACIIADQFIRSRDGDRFYFENPDQFTFAQIAALKRITLSSVLCETADDLPFLPVNVFIVGNQSVVPCVSIPRLDLTPWRE</sequence>
<dbReference type="Gene3D" id="1.10.640.10">
    <property type="entry name" value="Haem peroxidase domain superfamily, animal type"/>
    <property type="match status" value="1"/>
</dbReference>
<comment type="caution">
    <text evidence="8">The sequence shown here is derived from an EMBL/GenBank/DDBJ whole genome shotgun (WGS) entry which is preliminary data.</text>
</comment>
<evidence type="ECO:0000256" key="1">
    <source>
        <dbReference type="ARBA" id="ARBA00000189"/>
    </source>
</evidence>
<dbReference type="PANTHER" id="PTHR11475:SF22">
    <property type="entry name" value="PEROXIDASE SKPO-1"/>
    <property type="match status" value="1"/>
</dbReference>
<dbReference type="OrthoDB" id="823504at2759"/>
<evidence type="ECO:0000256" key="3">
    <source>
        <dbReference type="ARBA" id="ARBA00022559"/>
    </source>
</evidence>
<evidence type="ECO:0000256" key="6">
    <source>
        <dbReference type="ARBA" id="ARBA00023157"/>
    </source>
</evidence>
<dbReference type="PANTHER" id="PTHR11475">
    <property type="entry name" value="OXIDASE/PEROXIDASE"/>
    <property type="match status" value="1"/>
</dbReference>
<dbReference type="Pfam" id="PF03098">
    <property type="entry name" value="An_peroxidase"/>
    <property type="match status" value="1"/>
</dbReference>
<keyword evidence="7" id="KW-0408">Iron</keyword>
<keyword evidence="3 8" id="KW-0575">Peroxidase</keyword>
<reference evidence="8 9" key="1">
    <citation type="submission" date="2014-11" db="EMBL/GenBank/DDBJ databases">
        <title>Genetic blueprint of the zoonotic pathogen Toxocara canis.</title>
        <authorList>
            <person name="Zhu X.-Q."/>
            <person name="Korhonen P.K."/>
            <person name="Cai H."/>
            <person name="Young N.D."/>
            <person name="Nejsum P."/>
            <person name="von Samson-Himmelstjerna G."/>
            <person name="Boag P.R."/>
            <person name="Tan P."/>
            <person name="Li Q."/>
            <person name="Min J."/>
            <person name="Yang Y."/>
            <person name="Wang X."/>
            <person name="Fang X."/>
            <person name="Hall R.S."/>
            <person name="Hofmann A."/>
            <person name="Sternberg P.W."/>
            <person name="Jex A.R."/>
            <person name="Gasser R.B."/>
        </authorList>
    </citation>
    <scope>NUCLEOTIDE SEQUENCE [LARGE SCALE GENOMIC DNA]</scope>
    <source>
        <strain evidence="8">PN_DK_2014</strain>
    </source>
</reference>
<dbReference type="EC" id="1.11.1.7" evidence="2"/>
<evidence type="ECO:0000256" key="2">
    <source>
        <dbReference type="ARBA" id="ARBA00012313"/>
    </source>
</evidence>